<reference evidence="2" key="1">
    <citation type="submission" date="2017-09" db="EMBL/GenBank/DDBJ databases">
        <title>Depth-based differentiation of microbial function through sediment-hosted aquifers and enrichment of novel symbionts in the deep terrestrial subsurface.</title>
        <authorList>
            <person name="Probst A.J."/>
            <person name="Ladd B."/>
            <person name="Jarett J.K."/>
            <person name="Geller-Mcgrath D.E."/>
            <person name="Sieber C.M.K."/>
            <person name="Emerson J.B."/>
            <person name="Anantharaman K."/>
            <person name="Thomas B.C."/>
            <person name="Malmstrom R."/>
            <person name="Stieglmeier M."/>
            <person name="Klingl A."/>
            <person name="Woyke T."/>
            <person name="Ryan C.M."/>
            <person name="Banfield J.F."/>
        </authorList>
    </citation>
    <scope>NUCLEOTIDE SEQUENCE [LARGE SCALE GENOMIC DNA]</scope>
</reference>
<dbReference type="InterPro" id="IPR023296">
    <property type="entry name" value="Glyco_hydro_beta-prop_sf"/>
</dbReference>
<dbReference type="SUPFAM" id="SSF75005">
    <property type="entry name" value="Arabinanase/levansucrase/invertase"/>
    <property type="match status" value="1"/>
</dbReference>
<organism evidence="1 2">
    <name type="scientific">Candidatus Roizmanbacteria bacterium CG09_land_8_20_14_0_10_41_9</name>
    <dbReference type="NCBI Taxonomy" id="1974850"/>
    <lineage>
        <taxon>Bacteria</taxon>
        <taxon>Candidatus Roizmaniibacteriota</taxon>
    </lineage>
</organism>
<dbReference type="Gene3D" id="2.115.10.20">
    <property type="entry name" value="Glycosyl hydrolase domain, family 43"/>
    <property type="match status" value="1"/>
</dbReference>
<name>A0A2H0WTJ9_9BACT</name>
<dbReference type="Proteomes" id="UP000231198">
    <property type="component" value="Unassembled WGS sequence"/>
</dbReference>
<dbReference type="InterPro" id="IPR015045">
    <property type="entry name" value="MPT-1-like_LmxM"/>
</dbReference>
<protein>
    <submittedName>
        <fullName evidence="1">Uncharacterized protein</fullName>
    </submittedName>
</protein>
<dbReference type="Pfam" id="PF08950">
    <property type="entry name" value="DUF1861"/>
    <property type="match status" value="1"/>
</dbReference>
<evidence type="ECO:0000313" key="1">
    <source>
        <dbReference type="EMBL" id="PIS15945.1"/>
    </source>
</evidence>
<accession>A0A2H0WTJ9</accession>
<gene>
    <name evidence="1" type="ORF">COT62_00980</name>
</gene>
<dbReference type="EMBL" id="PEZG01000021">
    <property type="protein sequence ID" value="PIS15945.1"/>
    <property type="molecule type" value="Genomic_DNA"/>
</dbReference>
<sequence length="350" mass="39930">MSERLSPFPQPIRIEHLRQEYEVNPPKIYHSEILPVQGLPERYIAYNPTIVPPTAGLAVPPTLLARVEHEDDERSDVWALHRIGNTWTPNGLRIEGLQDPHVKKIAIDGEEFFLFDGIRVGEHPKYRSVGECYYMLYWCVKDLGDIPKTEPFAYTPPWYKDTPVELDENGLIHVFPRPQKGRWGMGTTCYEACNNLNQLTDAIEGASPIEDLQQLFDGETVWGGFKDALQLANDDLIGLGGHVSHYSTLENPEEVARGGPLRVYDVASAVFNRKTRTIEGMWIDLTTKDLPDCESKILPNCHPENLRRVAFGTVWDRLGNGRVRILGGLRDRHMFGVVKEDRFERWEKTA</sequence>
<dbReference type="PANTHER" id="PTHR37036">
    <property type="match status" value="1"/>
</dbReference>
<proteinExistence type="predicted"/>
<dbReference type="PANTHER" id="PTHR37036:SF2">
    <property type="entry name" value="DUF1861 FAMILY PROTEIN"/>
    <property type="match status" value="1"/>
</dbReference>
<evidence type="ECO:0000313" key="2">
    <source>
        <dbReference type="Proteomes" id="UP000231198"/>
    </source>
</evidence>
<dbReference type="AlphaFoldDB" id="A0A2H0WTJ9"/>
<comment type="caution">
    <text evidence="1">The sequence shown here is derived from an EMBL/GenBank/DDBJ whole genome shotgun (WGS) entry which is preliminary data.</text>
</comment>